<protein>
    <recommendedName>
        <fullName evidence="1">Aminoglycoside phosphotransferase domain-containing protein</fullName>
    </recommendedName>
</protein>
<evidence type="ECO:0000313" key="2">
    <source>
        <dbReference type="EMBL" id="CAG8949365.1"/>
    </source>
</evidence>
<evidence type="ECO:0000313" key="3">
    <source>
        <dbReference type="Proteomes" id="UP000696280"/>
    </source>
</evidence>
<accession>A0A9N9KNS2</accession>
<dbReference type="InterPro" id="IPR011009">
    <property type="entry name" value="Kinase-like_dom_sf"/>
</dbReference>
<organism evidence="2 3">
    <name type="scientific">Hymenoscyphus fraxineus</name>
    <dbReference type="NCBI Taxonomy" id="746836"/>
    <lineage>
        <taxon>Eukaryota</taxon>
        <taxon>Fungi</taxon>
        <taxon>Dikarya</taxon>
        <taxon>Ascomycota</taxon>
        <taxon>Pezizomycotina</taxon>
        <taxon>Leotiomycetes</taxon>
        <taxon>Helotiales</taxon>
        <taxon>Helotiaceae</taxon>
        <taxon>Hymenoscyphus</taxon>
    </lineage>
</organism>
<name>A0A9N9KNS2_9HELO</name>
<dbReference type="OrthoDB" id="5404599at2759"/>
<dbReference type="PANTHER" id="PTHR21310:SF54">
    <property type="entry name" value="AMINOGLYCOSIDE PHOSPHOTRANSFERASE DOMAIN-CONTAINING PROTEIN"/>
    <property type="match status" value="1"/>
</dbReference>
<proteinExistence type="predicted"/>
<dbReference type="AlphaFoldDB" id="A0A9N9KNS2"/>
<feature type="domain" description="Aminoglycoside phosphotransferase" evidence="1">
    <location>
        <begin position="84"/>
        <end position="282"/>
    </location>
</feature>
<dbReference type="SUPFAM" id="SSF56112">
    <property type="entry name" value="Protein kinase-like (PK-like)"/>
    <property type="match status" value="1"/>
</dbReference>
<dbReference type="PANTHER" id="PTHR21310">
    <property type="entry name" value="AMINOGLYCOSIDE PHOSPHOTRANSFERASE-RELATED-RELATED"/>
    <property type="match status" value="1"/>
</dbReference>
<gene>
    <name evidence="2" type="ORF">HYFRA_00004992</name>
</gene>
<reference evidence="2" key="1">
    <citation type="submission" date="2021-07" db="EMBL/GenBank/DDBJ databases">
        <authorList>
            <person name="Durling M."/>
        </authorList>
    </citation>
    <scope>NUCLEOTIDE SEQUENCE</scope>
</reference>
<dbReference type="Pfam" id="PF01636">
    <property type="entry name" value="APH"/>
    <property type="match status" value="1"/>
</dbReference>
<dbReference type="CDD" id="cd05120">
    <property type="entry name" value="APH_ChoK_like"/>
    <property type="match status" value="1"/>
</dbReference>
<comment type="caution">
    <text evidence="2">The sequence shown here is derived from an EMBL/GenBank/DDBJ whole genome shotgun (WGS) entry which is preliminary data.</text>
</comment>
<dbReference type="EMBL" id="CAJVRL010000002">
    <property type="protein sequence ID" value="CAG8949365.1"/>
    <property type="molecule type" value="Genomic_DNA"/>
</dbReference>
<evidence type="ECO:0000259" key="1">
    <source>
        <dbReference type="Pfam" id="PF01636"/>
    </source>
</evidence>
<dbReference type="Proteomes" id="UP000696280">
    <property type="component" value="Unassembled WGS sequence"/>
</dbReference>
<dbReference type="InterPro" id="IPR002575">
    <property type="entry name" value="Aminoglycoside_PTrfase"/>
</dbReference>
<keyword evidence="3" id="KW-1185">Reference proteome</keyword>
<sequence>MPSLTPSSLPSVKDIVFADSSFFANGHERLPTPAEVRQEAGPTTKMTNGPVPVIFPSMKLIVKYGAKIKMSEGQCLWAIRSLCPNVPVPEVYGWCEDDGETFIYMEHIEASTLEQGWPGLDVEERYEICTQLCKILSELRQLQQEPSNPFIGTINQQPVTDIIFEGNKLEACFPDVPSFHNWFSGVDMPQKDTSDPDHWRASLLDDSPIVFTHGDLHRSNILMSWDEKGAPKIAAIVDWHQSGWYPAPWEFYKTRFTSRAGEQWELEYILEFLQAYHAYIPWDYFVLKRGT</sequence>
<dbReference type="Gene3D" id="3.90.1200.10">
    <property type="match status" value="1"/>
</dbReference>
<dbReference type="InterPro" id="IPR051678">
    <property type="entry name" value="AGP_Transferase"/>
</dbReference>